<comment type="caution">
    <text evidence="2">The sequence shown here is derived from an EMBL/GenBank/DDBJ whole genome shotgun (WGS) entry which is preliminary data.</text>
</comment>
<name>A0ABD2NKA8_9CUCU</name>
<feature type="compositionally biased region" description="Polar residues" evidence="1">
    <location>
        <begin position="1"/>
        <end position="11"/>
    </location>
</feature>
<feature type="region of interest" description="Disordered" evidence="1">
    <location>
        <begin position="1"/>
        <end position="66"/>
    </location>
</feature>
<gene>
    <name evidence="2" type="ORF">HHI36_016622</name>
</gene>
<accession>A0ABD2NKA8</accession>
<keyword evidence="3" id="KW-1185">Reference proteome</keyword>
<reference evidence="2 3" key="1">
    <citation type="journal article" date="2021" name="BMC Biol.">
        <title>Horizontally acquired antibacterial genes associated with adaptive radiation of ladybird beetles.</title>
        <authorList>
            <person name="Li H.S."/>
            <person name="Tang X.F."/>
            <person name="Huang Y.H."/>
            <person name="Xu Z.Y."/>
            <person name="Chen M.L."/>
            <person name="Du X.Y."/>
            <person name="Qiu B.Y."/>
            <person name="Chen P.T."/>
            <person name="Zhang W."/>
            <person name="Slipinski A."/>
            <person name="Escalona H.E."/>
            <person name="Waterhouse R.M."/>
            <person name="Zwick A."/>
            <person name="Pang H."/>
        </authorList>
    </citation>
    <scope>NUCLEOTIDE SEQUENCE [LARGE SCALE GENOMIC DNA]</scope>
    <source>
        <strain evidence="2">SYSU2018</strain>
    </source>
</reference>
<dbReference type="EMBL" id="JABFTP020000124">
    <property type="protein sequence ID" value="KAL3279108.1"/>
    <property type="molecule type" value="Genomic_DNA"/>
</dbReference>
<sequence length="126" mass="14126">MTQPTSATGYLSESEMPEAECSSVLENAKQKKFSSGSLGPADIARPKVVTVKHPESNKLKPTAKKNKRIQADLDVSKEFLKCKEQGLKRLDLSKSNITQLPSTLRDLTHLASYIYMEINLFHYPMK</sequence>
<evidence type="ECO:0000313" key="3">
    <source>
        <dbReference type="Proteomes" id="UP001516400"/>
    </source>
</evidence>
<dbReference type="AlphaFoldDB" id="A0ABD2NKA8"/>
<proteinExistence type="predicted"/>
<organism evidence="2 3">
    <name type="scientific">Cryptolaemus montrouzieri</name>
    <dbReference type="NCBI Taxonomy" id="559131"/>
    <lineage>
        <taxon>Eukaryota</taxon>
        <taxon>Metazoa</taxon>
        <taxon>Ecdysozoa</taxon>
        <taxon>Arthropoda</taxon>
        <taxon>Hexapoda</taxon>
        <taxon>Insecta</taxon>
        <taxon>Pterygota</taxon>
        <taxon>Neoptera</taxon>
        <taxon>Endopterygota</taxon>
        <taxon>Coleoptera</taxon>
        <taxon>Polyphaga</taxon>
        <taxon>Cucujiformia</taxon>
        <taxon>Coccinelloidea</taxon>
        <taxon>Coccinellidae</taxon>
        <taxon>Scymninae</taxon>
        <taxon>Scymnini</taxon>
        <taxon>Cryptolaemus</taxon>
    </lineage>
</organism>
<evidence type="ECO:0000256" key="1">
    <source>
        <dbReference type="SAM" id="MobiDB-lite"/>
    </source>
</evidence>
<dbReference type="Proteomes" id="UP001516400">
    <property type="component" value="Unassembled WGS sequence"/>
</dbReference>
<protein>
    <submittedName>
        <fullName evidence="2">Uncharacterized protein</fullName>
    </submittedName>
</protein>
<evidence type="ECO:0000313" key="2">
    <source>
        <dbReference type="EMBL" id="KAL3279108.1"/>
    </source>
</evidence>